<accession>A0ABW0W4K5</accession>
<sequence length="168" mass="18940">MRKLALITLITLVGFTLMLSACSSKPQSTPLSFVDTVESTDLTMEKGGTVALGVTEKSLVDKLGKPERTLNQGNRDFLIMYEDYQYTSRDDRIIGYSFGPQAATAKQVKVGDRMEDVAAKYGDSYYTREQGNISFHGYIDKKNKWVLEFVVKEDRVSAIIMSELSYYE</sequence>
<name>A0ABW0W4K5_9BACL</name>
<protein>
    <recommendedName>
        <fullName evidence="3">DUF4309 domain-containing protein</fullName>
    </recommendedName>
</protein>
<evidence type="ECO:0000313" key="2">
    <source>
        <dbReference type="Proteomes" id="UP001596047"/>
    </source>
</evidence>
<dbReference type="RefSeq" id="WP_379191813.1">
    <property type="nucleotide sequence ID" value="NZ_JBHSOW010000116.1"/>
</dbReference>
<evidence type="ECO:0000313" key="1">
    <source>
        <dbReference type="EMBL" id="MFC5653157.1"/>
    </source>
</evidence>
<gene>
    <name evidence="1" type="ORF">ACFPYJ_29405</name>
</gene>
<organism evidence="1 2">
    <name type="scientific">Paenibacillus solisilvae</name>
    <dbReference type="NCBI Taxonomy" id="2486751"/>
    <lineage>
        <taxon>Bacteria</taxon>
        <taxon>Bacillati</taxon>
        <taxon>Bacillota</taxon>
        <taxon>Bacilli</taxon>
        <taxon>Bacillales</taxon>
        <taxon>Paenibacillaceae</taxon>
        <taxon>Paenibacillus</taxon>
    </lineage>
</organism>
<dbReference type="EMBL" id="JBHSOW010000116">
    <property type="protein sequence ID" value="MFC5653157.1"/>
    <property type="molecule type" value="Genomic_DNA"/>
</dbReference>
<comment type="caution">
    <text evidence="1">The sequence shown here is derived from an EMBL/GenBank/DDBJ whole genome shotgun (WGS) entry which is preliminary data.</text>
</comment>
<dbReference type="PROSITE" id="PS51257">
    <property type="entry name" value="PROKAR_LIPOPROTEIN"/>
    <property type="match status" value="1"/>
</dbReference>
<reference evidence="2" key="1">
    <citation type="journal article" date="2019" name="Int. J. Syst. Evol. Microbiol.">
        <title>The Global Catalogue of Microorganisms (GCM) 10K type strain sequencing project: providing services to taxonomists for standard genome sequencing and annotation.</title>
        <authorList>
            <consortium name="The Broad Institute Genomics Platform"/>
            <consortium name="The Broad Institute Genome Sequencing Center for Infectious Disease"/>
            <person name="Wu L."/>
            <person name="Ma J."/>
        </authorList>
    </citation>
    <scope>NUCLEOTIDE SEQUENCE [LARGE SCALE GENOMIC DNA]</scope>
    <source>
        <strain evidence="2">CGMCC 1.3240</strain>
    </source>
</reference>
<proteinExistence type="predicted"/>
<dbReference type="Proteomes" id="UP001596047">
    <property type="component" value="Unassembled WGS sequence"/>
</dbReference>
<keyword evidence="2" id="KW-1185">Reference proteome</keyword>
<evidence type="ECO:0008006" key="3">
    <source>
        <dbReference type="Google" id="ProtNLM"/>
    </source>
</evidence>